<dbReference type="SUPFAM" id="SSF141371">
    <property type="entry name" value="PilZ domain-like"/>
    <property type="match status" value="1"/>
</dbReference>
<reference evidence="2" key="1">
    <citation type="submission" date="2023-07" db="EMBL/GenBank/DDBJ databases">
        <authorList>
            <person name="Pelsma A.J. K."/>
        </authorList>
    </citation>
    <scope>NUCLEOTIDE SEQUENCE</scope>
</reference>
<sequence length="226" mass="25287">MREFVTFSQALATKFLNVRIAENVVFSNGLSMSAMDFNVDSKRLRLALEGRYMIVGSTEEYACTTYEISPSDAALFAPVAAPPGTKVVLYLKELGRFTGPILRTTELGFDMRLELTPQRSDKLAVQLAWRNDLASMKTEERRGRDRFVPLHDMTILSLPRGRECIARIVNISLGGAEIETDQPIAVGTEIVVGTTRARVLRLVKNGVVCRFLREFEPGEIDETTRL</sequence>
<evidence type="ECO:0000313" key="2">
    <source>
        <dbReference type="EMBL" id="CAJ0885111.1"/>
    </source>
</evidence>
<dbReference type="EMBL" id="OY288114">
    <property type="protein sequence ID" value="CAJ0885111.1"/>
    <property type="molecule type" value="Genomic_DNA"/>
</dbReference>
<dbReference type="InterPro" id="IPR009875">
    <property type="entry name" value="PilZ_domain"/>
</dbReference>
<evidence type="ECO:0000259" key="1">
    <source>
        <dbReference type="Pfam" id="PF07238"/>
    </source>
</evidence>
<accession>A0AA48M4V4</accession>
<dbReference type="GO" id="GO:0035438">
    <property type="term" value="F:cyclic-di-GMP binding"/>
    <property type="evidence" value="ECO:0007669"/>
    <property type="project" value="InterPro"/>
</dbReference>
<dbReference type="Pfam" id="PF07238">
    <property type="entry name" value="PilZ"/>
    <property type="match status" value="1"/>
</dbReference>
<gene>
    <name evidence="2" type="ORF">AMST5_03584</name>
</gene>
<organism evidence="2">
    <name type="scientific">freshwater sediment metagenome</name>
    <dbReference type="NCBI Taxonomy" id="556182"/>
    <lineage>
        <taxon>unclassified sequences</taxon>
        <taxon>metagenomes</taxon>
        <taxon>ecological metagenomes</taxon>
    </lineage>
</organism>
<dbReference type="AlphaFoldDB" id="A0AA48M4V4"/>
<proteinExistence type="predicted"/>
<feature type="domain" description="PilZ" evidence="1">
    <location>
        <begin position="152"/>
        <end position="217"/>
    </location>
</feature>
<protein>
    <recommendedName>
        <fullName evidence="1">PilZ domain-containing protein</fullName>
    </recommendedName>
</protein>
<name>A0AA48M4V4_9ZZZZ</name>